<proteinExistence type="predicted"/>
<dbReference type="AlphaFoldDB" id="A0AB33APB0"/>
<protein>
    <submittedName>
        <fullName evidence="1">Uncharacterized protein</fullName>
    </submittedName>
</protein>
<reference evidence="1 2" key="1">
    <citation type="journal article" date="2013" name="BMC Microbiol.">
        <title>Dynamics of fecal microbial communities in children with diarrhea of unknown etiology and genomic analysis of associated Streptococcus lutetiensis.</title>
        <authorList>
            <person name="Jin D."/>
            <person name="Chen C."/>
            <person name="Li L."/>
            <person name="Lu S."/>
            <person name="Li Z."/>
            <person name="Zhou Z."/>
            <person name="Jing H."/>
            <person name="Xu Y."/>
            <person name="Du P."/>
            <person name="Wang H."/>
            <person name="Xiong Y."/>
            <person name="Zheng H."/>
            <person name="Bai X."/>
            <person name="Sun H."/>
            <person name="Wang L."/>
            <person name="Ye C."/>
            <person name="Gottschalk M."/>
            <person name="Xu J."/>
        </authorList>
    </citation>
    <scope>NUCLEOTIDE SEQUENCE [LARGE SCALE GENOMIC DNA]</scope>
    <source>
        <strain evidence="1 2">033</strain>
    </source>
</reference>
<sequence length="19" mass="2206">MKGADFTLYKDGKEFKPVM</sequence>
<evidence type="ECO:0000313" key="2">
    <source>
        <dbReference type="Proteomes" id="UP000015268"/>
    </source>
</evidence>
<dbReference type="EMBL" id="CP003025">
    <property type="protein sequence ID" value="AGS06391.1"/>
    <property type="molecule type" value="Genomic_DNA"/>
</dbReference>
<evidence type="ECO:0000313" key="1">
    <source>
        <dbReference type="EMBL" id="AGS06391.1"/>
    </source>
</evidence>
<gene>
    <name evidence="1" type="ORF">KE3_1941</name>
</gene>
<organism evidence="1 2">
    <name type="scientific">Streptococcus lutetiensis 033</name>
    <dbReference type="NCBI Taxonomy" id="1076934"/>
    <lineage>
        <taxon>Bacteria</taxon>
        <taxon>Bacillati</taxon>
        <taxon>Bacillota</taxon>
        <taxon>Bacilli</taxon>
        <taxon>Lactobacillales</taxon>
        <taxon>Streptococcaceae</taxon>
        <taxon>Streptococcus</taxon>
    </lineage>
</organism>
<name>A0AB33APB0_9STRE</name>
<keyword evidence="2" id="KW-1185">Reference proteome</keyword>
<accession>A0AB33APB0</accession>
<dbReference type="KEGG" id="slu:KE3_1941"/>
<dbReference type="Proteomes" id="UP000015268">
    <property type="component" value="Chromosome"/>
</dbReference>